<reference evidence="7" key="2">
    <citation type="journal article" date="2022" name="Clin. Infect. Dis.">
        <title>Association between Clostridium innocuum and antibiotic-associated diarrhea in adults and children: A cross-sectional study and comparative genomics analysis.</title>
        <authorList>
            <person name="Cherny K.E."/>
            <person name="Muscat E.B."/>
            <person name="Balaji A."/>
            <person name="Mukherjee J."/>
            <person name="Ozer E.A."/>
            <person name="Angarone M.P."/>
            <person name="Hauser A.R."/>
            <person name="Sichel J.S."/>
            <person name="Amponsah E."/>
            <person name="Kociolek L.K."/>
        </authorList>
    </citation>
    <scope>NUCLEOTIDE SEQUENCE</scope>
    <source>
        <strain evidence="7">NU1-AC-029v</strain>
    </source>
</reference>
<keyword evidence="3" id="KW-0378">Hydrolase</keyword>
<evidence type="ECO:0000313" key="8">
    <source>
        <dbReference type="Proteomes" id="UP000030008"/>
    </source>
</evidence>
<dbReference type="Proteomes" id="UP001203972">
    <property type="component" value="Unassembled WGS sequence"/>
</dbReference>
<accession>A0A099I8K6</accession>
<dbReference type="Pfam" id="PF04794">
    <property type="entry name" value="YdjC"/>
    <property type="match status" value="1"/>
</dbReference>
<gene>
    <name evidence="6" type="ORF">CIAN88_05680</name>
    <name evidence="7" type="ORF">MKC95_03945</name>
</gene>
<comment type="caution">
    <text evidence="6">The sequence shown here is derived from an EMBL/GenBank/DDBJ whole genome shotgun (WGS) entry which is preliminary data.</text>
</comment>
<protein>
    <submittedName>
        <fullName evidence="7">ChbG/HpnK family deacetylase</fullName>
    </submittedName>
    <submittedName>
        <fullName evidence="6">PTS cellbiose transporter</fullName>
    </submittedName>
</protein>
<dbReference type="AlphaFoldDB" id="A0A099I8K6"/>
<dbReference type="SUPFAM" id="SSF88713">
    <property type="entry name" value="Glycoside hydrolase/deacetylase"/>
    <property type="match status" value="1"/>
</dbReference>
<keyword evidence="4" id="KW-0460">Magnesium</keyword>
<evidence type="ECO:0000313" key="7">
    <source>
        <dbReference type="EMBL" id="MCR0231917.1"/>
    </source>
</evidence>
<dbReference type="RefSeq" id="WP_008816337.1">
    <property type="nucleotide sequence ID" value="NZ_AP025565.1"/>
</dbReference>
<keyword evidence="5" id="KW-0119">Carbohydrate metabolism</keyword>
<keyword evidence="2" id="KW-0479">Metal-binding</keyword>
<dbReference type="GO" id="GO:0019213">
    <property type="term" value="F:deacetylase activity"/>
    <property type="evidence" value="ECO:0007669"/>
    <property type="project" value="TreeGrafter"/>
</dbReference>
<evidence type="ECO:0000256" key="5">
    <source>
        <dbReference type="ARBA" id="ARBA00023277"/>
    </source>
</evidence>
<proteinExistence type="predicted"/>
<dbReference type="Proteomes" id="UP000030008">
    <property type="component" value="Unassembled WGS sequence"/>
</dbReference>
<dbReference type="PANTHER" id="PTHR31609:SF1">
    <property type="entry name" value="CARBOHYDRATE DEACETYLASE"/>
    <property type="match status" value="1"/>
</dbReference>
<sequence>MKMIIRADDFGFSEAVNYGILKAFRGGLVKNIGLMSNMPYAKQAFDMIREENVTLGLHVNLILGSPCARPEQIPSLLNMDGKFLSSRVRRREMEEGIDNFVYEDTVVEVKAQVEQFLSICGRLPDYIDAHAVCTGTTEKAICDIADAYGIDIKGHIEDTRWQGIQTDYTNTEFYKQKLPFVEFFKSYLNYSDRISLIVFHPGYLDYDVIRTSSLTVNRCLDTALLCDAEVKEYLKQHTLLSFKEL</sequence>
<dbReference type="EMBL" id="JAKTMA010000005">
    <property type="protein sequence ID" value="MCR0231917.1"/>
    <property type="molecule type" value="Genomic_DNA"/>
</dbReference>
<dbReference type="EMBL" id="JQIF01000023">
    <property type="protein sequence ID" value="KGJ54035.1"/>
    <property type="molecule type" value="Genomic_DNA"/>
</dbReference>
<evidence type="ECO:0000256" key="4">
    <source>
        <dbReference type="ARBA" id="ARBA00022842"/>
    </source>
</evidence>
<dbReference type="InterPro" id="IPR011330">
    <property type="entry name" value="Glyco_hydro/deAcase_b/a-brl"/>
</dbReference>
<dbReference type="GO" id="GO:0016787">
    <property type="term" value="F:hydrolase activity"/>
    <property type="evidence" value="ECO:0007669"/>
    <property type="project" value="UniProtKB-KW"/>
</dbReference>
<evidence type="ECO:0000313" key="6">
    <source>
        <dbReference type="EMBL" id="KGJ54035.1"/>
    </source>
</evidence>
<evidence type="ECO:0000256" key="1">
    <source>
        <dbReference type="ARBA" id="ARBA00001946"/>
    </source>
</evidence>
<dbReference type="Gene3D" id="3.20.20.370">
    <property type="entry name" value="Glycoside hydrolase/deacetylase"/>
    <property type="match status" value="1"/>
</dbReference>
<organism evidence="6 8">
    <name type="scientific">Clostridium innocuum</name>
    <dbReference type="NCBI Taxonomy" id="1522"/>
    <lineage>
        <taxon>Bacteria</taxon>
        <taxon>Bacillati</taxon>
        <taxon>Bacillota</taxon>
        <taxon>Clostridia</taxon>
        <taxon>Eubacteriales</taxon>
        <taxon>Clostridiaceae</taxon>
        <taxon>Clostridium</taxon>
    </lineage>
</organism>
<dbReference type="CDD" id="cd10805">
    <property type="entry name" value="YdjC_like_1"/>
    <property type="match status" value="1"/>
</dbReference>
<name>A0A099I8K6_CLOIN</name>
<evidence type="ECO:0000256" key="3">
    <source>
        <dbReference type="ARBA" id="ARBA00022801"/>
    </source>
</evidence>
<dbReference type="InterPro" id="IPR006879">
    <property type="entry name" value="YdjC-like"/>
</dbReference>
<dbReference type="PANTHER" id="PTHR31609">
    <property type="entry name" value="YDJC DEACETYLASE FAMILY MEMBER"/>
    <property type="match status" value="1"/>
</dbReference>
<comment type="cofactor">
    <cofactor evidence="1">
        <name>Mg(2+)</name>
        <dbReference type="ChEBI" id="CHEBI:18420"/>
    </cofactor>
</comment>
<dbReference type="GO" id="GO:0046872">
    <property type="term" value="F:metal ion binding"/>
    <property type="evidence" value="ECO:0007669"/>
    <property type="project" value="UniProtKB-KW"/>
</dbReference>
<dbReference type="GO" id="GO:0005975">
    <property type="term" value="P:carbohydrate metabolic process"/>
    <property type="evidence" value="ECO:0007669"/>
    <property type="project" value="InterPro"/>
</dbReference>
<reference evidence="6 8" key="1">
    <citation type="submission" date="2014-08" db="EMBL/GenBank/DDBJ databases">
        <title>Clostridium innocuum, an unnegligible vancomycin-resistant pathogen causing extra-intestinal infections.</title>
        <authorList>
            <person name="Feng Y."/>
            <person name="Chiu C.-H."/>
        </authorList>
    </citation>
    <scope>NUCLEOTIDE SEQUENCE [LARGE SCALE GENOMIC DNA]</scope>
    <source>
        <strain evidence="6 8">AN88</strain>
    </source>
</reference>
<evidence type="ECO:0000256" key="2">
    <source>
        <dbReference type="ARBA" id="ARBA00022723"/>
    </source>
</evidence>